<comment type="similarity">
    <text evidence="1">Belongs to the beta type-B retroviral polymerase family. HERV class-II K(HML-2) pol subfamily.</text>
</comment>
<dbReference type="InterPro" id="IPR043128">
    <property type="entry name" value="Rev_trsase/Diguanyl_cyclase"/>
</dbReference>
<dbReference type="PROSITE" id="PS50878">
    <property type="entry name" value="RT_POL"/>
    <property type="match status" value="1"/>
</dbReference>
<dbReference type="InterPro" id="IPR000477">
    <property type="entry name" value="RT_dom"/>
</dbReference>
<dbReference type="EC" id="3.1.26.4" evidence="2"/>
<dbReference type="CDD" id="cd01647">
    <property type="entry name" value="RT_LTR"/>
    <property type="match status" value="1"/>
</dbReference>
<dbReference type="SUPFAM" id="SSF56672">
    <property type="entry name" value="DNA/RNA polymerases"/>
    <property type="match status" value="1"/>
</dbReference>
<evidence type="ECO:0000259" key="3">
    <source>
        <dbReference type="PROSITE" id="PS50878"/>
    </source>
</evidence>
<dbReference type="PANTHER" id="PTHR24559">
    <property type="entry name" value="TRANSPOSON TY3-I GAG-POL POLYPROTEIN"/>
    <property type="match status" value="1"/>
</dbReference>
<dbReference type="Gene3D" id="3.10.10.10">
    <property type="entry name" value="HIV Type 1 Reverse Transcriptase, subunit A, domain 1"/>
    <property type="match status" value="1"/>
</dbReference>
<proteinExistence type="inferred from homology"/>
<evidence type="ECO:0000256" key="1">
    <source>
        <dbReference type="ARBA" id="ARBA00010879"/>
    </source>
</evidence>
<dbReference type="Pfam" id="PF00078">
    <property type="entry name" value="RVT_1"/>
    <property type="match status" value="1"/>
</dbReference>
<name>A0AAV7LZE8_PLEWA</name>
<gene>
    <name evidence="4" type="ORF">NDU88_001377</name>
</gene>
<protein>
    <recommendedName>
        <fullName evidence="2">ribonuclease H</fullName>
        <ecNumber evidence="2">3.1.26.4</ecNumber>
    </recommendedName>
</protein>
<dbReference type="AlphaFoldDB" id="A0AAV7LZE8"/>
<feature type="non-terminal residue" evidence="4">
    <location>
        <position position="137"/>
    </location>
</feature>
<dbReference type="Proteomes" id="UP001066276">
    <property type="component" value="Chromosome 10"/>
</dbReference>
<organism evidence="4 5">
    <name type="scientific">Pleurodeles waltl</name>
    <name type="common">Iberian ribbed newt</name>
    <dbReference type="NCBI Taxonomy" id="8319"/>
    <lineage>
        <taxon>Eukaryota</taxon>
        <taxon>Metazoa</taxon>
        <taxon>Chordata</taxon>
        <taxon>Craniata</taxon>
        <taxon>Vertebrata</taxon>
        <taxon>Euteleostomi</taxon>
        <taxon>Amphibia</taxon>
        <taxon>Batrachia</taxon>
        <taxon>Caudata</taxon>
        <taxon>Salamandroidea</taxon>
        <taxon>Salamandridae</taxon>
        <taxon>Pleurodelinae</taxon>
        <taxon>Pleurodeles</taxon>
    </lineage>
</organism>
<reference evidence="4" key="1">
    <citation type="journal article" date="2022" name="bioRxiv">
        <title>Sequencing and chromosome-scale assembly of the giantPleurodeles waltlgenome.</title>
        <authorList>
            <person name="Brown T."/>
            <person name="Elewa A."/>
            <person name="Iarovenko S."/>
            <person name="Subramanian E."/>
            <person name="Araus A.J."/>
            <person name="Petzold A."/>
            <person name="Susuki M."/>
            <person name="Suzuki K.-i.T."/>
            <person name="Hayashi T."/>
            <person name="Toyoda A."/>
            <person name="Oliveira C."/>
            <person name="Osipova E."/>
            <person name="Leigh N.D."/>
            <person name="Simon A."/>
            <person name="Yun M.H."/>
        </authorList>
    </citation>
    <scope>NUCLEOTIDE SEQUENCE</scope>
    <source>
        <strain evidence="4">20211129_DDA</strain>
        <tissue evidence="4">Liver</tissue>
    </source>
</reference>
<dbReference type="GO" id="GO:0004523">
    <property type="term" value="F:RNA-DNA hybrid ribonuclease activity"/>
    <property type="evidence" value="ECO:0007669"/>
    <property type="project" value="UniProtKB-EC"/>
</dbReference>
<evidence type="ECO:0000313" key="4">
    <source>
        <dbReference type="EMBL" id="KAJ1096234.1"/>
    </source>
</evidence>
<feature type="non-terminal residue" evidence="4">
    <location>
        <position position="1"/>
    </location>
</feature>
<dbReference type="Gene3D" id="3.30.70.270">
    <property type="match status" value="1"/>
</dbReference>
<evidence type="ECO:0000313" key="5">
    <source>
        <dbReference type="Proteomes" id="UP001066276"/>
    </source>
</evidence>
<dbReference type="PANTHER" id="PTHR24559:SF454">
    <property type="entry name" value="RIBONUCLEASE H"/>
    <property type="match status" value="1"/>
</dbReference>
<dbReference type="InterPro" id="IPR043502">
    <property type="entry name" value="DNA/RNA_pol_sf"/>
</dbReference>
<feature type="domain" description="Reverse transcriptase" evidence="3">
    <location>
        <begin position="61"/>
        <end position="137"/>
    </location>
</feature>
<dbReference type="InterPro" id="IPR053134">
    <property type="entry name" value="RNA-dir_DNA_polymerase"/>
</dbReference>
<sequence length="137" mass="15625">QQNQLTQLLACHSQVFSTQPGTTTLVQHQITTQPGKIVRLQLYRIPEDRKVLVEDEIGKMLDMGIIEPSKSPWCSPVVLVPKPDGSIRFCIDFRQVNAASQFDTYPLPRVDELLERLGKVKYMSTLDLTKGYWQIPL</sequence>
<comment type="caution">
    <text evidence="4">The sequence shown here is derived from an EMBL/GenBank/DDBJ whole genome shotgun (WGS) entry which is preliminary data.</text>
</comment>
<accession>A0AAV7LZE8</accession>
<dbReference type="EMBL" id="JANPWB010000014">
    <property type="protein sequence ID" value="KAJ1096234.1"/>
    <property type="molecule type" value="Genomic_DNA"/>
</dbReference>
<keyword evidence="5" id="KW-1185">Reference proteome</keyword>
<evidence type="ECO:0000256" key="2">
    <source>
        <dbReference type="ARBA" id="ARBA00012180"/>
    </source>
</evidence>